<gene>
    <name evidence="1" type="ORF">KSK55_01895</name>
</gene>
<sequence>MYKDNLIRFWFYAWKKEEGRLSPFICLGLQDRLSRTLLHHPAYAKISHAFCDYEYTISTE</sequence>
<protein>
    <submittedName>
        <fullName evidence="1">Uncharacterized protein</fullName>
    </submittedName>
</protein>
<dbReference type="AlphaFoldDB" id="A0A8F5VLD8"/>
<dbReference type="EMBL" id="CP077107">
    <property type="protein sequence ID" value="QXO95191.1"/>
    <property type="molecule type" value="Genomic_DNA"/>
</dbReference>
<accession>A0A8F5VLD8</accession>
<dbReference type="Proteomes" id="UP000694228">
    <property type="component" value="Chromosome"/>
</dbReference>
<proteinExistence type="predicted"/>
<name>A0A8F5VLD8_METHU</name>
<evidence type="ECO:0000313" key="1">
    <source>
        <dbReference type="EMBL" id="QXO95191.1"/>
    </source>
</evidence>
<evidence type="ECO:0000313" key="2">
    <source>
        <dbReference type="Proteomes" id="UP000694228"/>
    </source>
</evidence>
<organism evidence="1 2">
    <name type="scientific">Methanospirillum hungatei</name>
    <dbReference type="NCBI Taxonomy" id="2203"/>
    <lineage>
        <taxon>Archaea</taxon>
        <taxon>Methanobacteriati</taxon>
        <taxon>Methanobacteriota</taxon>
        <taxon>Stenosarchaea group</taxon>
        <taxon>Methanomicrobia</taxon>
        <taxon>Methanomicrobiales</taxon>
        <taxon>Methanospirillaceae</taxon>
        <taxon>Methanospirillum</taxon>
    </lineage>
</organism>
<reference evidence="1 2" key="1">
    <citation type="submission" date="2021-06" db="EMBL/GenBank/DDBJ databases">
        <title>Complete genome sequence of the secondary alcohol utilizing methanogen Methanospirillum hungatei strain GP1.</title>
        <authorList>
            <person name="Day L.A."/>
            <person name="Costa K.C."/>
        </authorList>
    </citation>
    <scope>NUCLEOTIDE SEQUENCE [LARGE SCALE GENOMIC DNA]</scope>
    <source>
        <strain evidence="1 2">GP1</strain>
    </source>
</reference>